<protein>
    <recommendedName>
        <fullName evidence="3">DUF4219 domain-containing protein</fullName>
    </recommendedName>
</protein>
<name>A0A9Q3DQP2_9BASI</name>
<dbReference type="OrthoDB" id="2504515at2759"/>
<evidence type="ECO:0000313" key="1">
    <source>
        <dbReference type="EMBL" id="MBW0504876.1"/>
    </source>
</evidence>
<organism evidence="1 2">
    <name type="scientific">Austropuccinia psidii MF-1</name>
    <dbReference type="NCBI Taxonomy" id="1389203"/>
    <lineage>
        <taxon>Eukaryota</taxon>
        <taxon>Fungi</taxon>
        <taxon>Dikarya</taxon>
        <taxon>Basidiomycota</taxon>
        <taxon>Pucciniomycotina</taxon>
        <taxon>Pucciniomycetes</taxon>
        <taxon>Pucciniales</taxon>
        <taxon>Sphaerophragmiaceae</taxon>
        <taxon>Austropuccinia</taxon>
    </lineage>
</organism>
<keyword evidence="2" id="KW-1185">Reference proteome</keyword>
<gene>
    <name evidence="1" type="ORF">O181_044591</name>
</gene>
<comment type="caution">
    <text evidence="1">The sequence shown here is derived from an EMBL/GenBank/DDBJ whole genome shotgun (WGS) entry which is preliminary data.</text>
</comment>
<dbReference type="AlphaFoldDB" id="A0A9Q3DQP2"/>
<reference evidence="1" key="1">
    <citation type="submission" date="2021-03" db="EMBL/GenBank/DDBJ databases">
        <title>Draft genome sequence of rust myrtle Austropuccinia psidii MF-1, a brazilian biotype.</title>
        <authorList>
            <person name="Quecine M.C."/>
            <person name="Pachon D.M.R."/>
            <person name="Bonatelli M.L."/>
            <person name="Correr F.H."/>
            <person name="Franceschini L.M."/>
            <person name="Leite T.F."/>
            <person name="Margarido G.R.A."/>
            <person name="Almeida C.A."/>
            <person name="Ferrarezi J.A."/>
            <person name="Labate C.A."/>
        </authorList>
    </citation>
    <scope>NUCLEOTIDE SEQUENCE</scope>
    <source>
        <strain evidence="1">MF-1</strain>
    </source>
</reference>
<evidence type="ECO:0000313" key="2">
    <source>
        <dbReference type="Proteomes" id="UP000765509"/>
    </source>
</evidence>
<dbReference type="Pfam" id="PF14223">
    <property type="entry name" value="Retrotran_gag_2"/>
    <property type="match status" value="1"/>
</dbReference>
<sequence length="249" mass="28479">MSEQNLPRRNIPELNNSNFLQWKIQIQAYLIKLDLLECIISNPEPLKDAAKQAEVVQKRQKTAGILIGNMGILNCQRFLSIINEGNPYCIWHKLSTNFTSKSLDNKARVFLEFLALEQEGNLDEFITDITQLLGKVASVGIAIGTPGDIKESLMAEIIVSKLSTTYNYTKEILKSQDHSIYQKSLNILKGVKFISCNLLELKKNRNFLLKIQTIPTINKNKNQERRHTLNVLMDNIIKKQRILLLNVMN</sequence>
<evidence type="ECO:0008006" key="3">
    <source>
        <dbReference type="Google" id="ProtNLM"/>
    </source>
</evidence>
<proteinExistence type="predicted"/>
<accession>A0A9Q3DQP2</accession>
<dbReference type="Proteomes" id="UP000765509">
    <property type="component" value="Unassembled WGS sequence"/>
</dbReference>
<dbReference type="EMBL" id="AVOT02018193">
    <property type="protein sequence ID" value="MBW0504876.1"/>
    <property type="molecule type" value="Genomic_DNA"/>
</dbReference>